<feature type="transmembrane region" description="Helical" evidence="5">
    <location>
        <begin position="126"/>
        <end position="148"/>
    </location>
</feature>
<feature type="transmembrane region" description="Helical" evidence="5">
    <location>
        <begin position="423"/>
        <end position="446"/>
    </location>
</feature>
<evidence type="ECO:0000259" key="6">
    <source>
        <dbReference type="Pfam" id="PF04932"/>
    </source>
</evidence>
<evidence type="ECO:0000313" key="7">
    <source>
        <dbReference type="EMBL" id="RSL15106.1"/>
    </source>
</evidence>
<proteinExistence type="predicted"/>
<dbReference type="RefSeq" id="WP_185826985.1">
    <property type="nucleotide sequence ID" value="NZ_RSDW01000001.1"/>
</dbReference>
<feature type="transmembrane region" description="Helical" evidence="5">
    <location>
        <begin position="168"/>
        <end position="187"/>
    </location>
</feature>
<feature type="transmembrane region" description="Helical" evidence="5">
    <location>
        <begin position="333"/>
        <end position="351"/>
    </location>
</feature>
<evidence type="ECO:0000256" key="2">
    <source>
        <dbReference type="ARBA" id="ARBA00022692"/>
    </source>
</evidence>
<dbReference type="GO" id="GO:0016020">
    <property type="term" value="C:membrane"/>
    <property type="evidence" value="ECO:0007669"/>
    <property type="project" value="UniProtKB-SubCell"/>
</dbReference>
<feature type="transmembrane region" description="Helical" evidence="5">
    <location>
        <begin position="241"/>
        <end position="260"/>
    </location>
</feature>
<keyword evidence="4 5" id="KW-0472">Membrane</keyword>
<comment type="subcellular location">
    <subcellularLocation>
        <location evidence="1">Membrane</location>
        <topology evidence="1">Multi-pass membrane protein</topology>
    </subcellularLocation>
</comment>
<evidence type="ECO:0000313" key="8">
    <source>
        <dbReference type="Proteomes" id="UP000269669"/>
    </source>
</evidence>
<comment type="caution">
    <text evidence="7">The sequence shown here is derived from an EMBL/GenBank/DDBJ whole genome shotgun (WGS) entry which is preliminary data.</text>
</comment>
<feature type="transmembrane region" description="Helical" evidence="5">
    <location>
        <begin position="74"/>
        <end position="97"/>
    </location>
</feature>
<dbReference type="PANTHER" id="PTHR37422">
    <property type="entry name" value="TEICHURONIC ACID BIOSYNTHESIS PROTEIN TUAE"/>
    <property type="match status" value="1"/>
</dbReference>
<feature type="transmembrane region" description="Helical" evidence="5">
    <location>
        <begin position="35"/>
        <end position="53"/>
    </location>
</feature>
<keyword evidence="2 5" id="KW-0812">Transmembrane</keyword>
<evidence type="ECO:0000256" key="1">
    <source>
        <dbReference type="ARBA" id="ARBA00004141"/>
    </source>
</evidence>
<dbReference type="SUPFAM" id="SSF48452">
    <property type="entry name" value="TPR-like"/>
    <property type="match status" value="1"/>
</dbReference>
<organism evidence="7 8">
    <name type="scientific">Edaphobacter aggregans</name>
    <dbReference type="NCBI Taxonomy" id="570835"/>
    <lineage>
        <taxon>Bacteria</taxon>
        <taxon>Pseudomonadati</taxon>
        <taxon>Acidobacteriota</taxon>
        <taxon>Terriglobia</taxon>
        <taxon>Terriglobales</taxon>
        <taxon>Acidobacteriaceae</taxon>
        <taxon>Edaphobacter</taxon>
    </lineage>
</organism>
<accession>A0A3R9QF09</accession>
<sequence length="559" mass="60627">MQVSIYSYRMRSVLTLGALPVVTLAVCPVMDSPFYAAKFTVLLGFGAVVCLLLPKATSVSGAIHPEVDRVRHRVLPVCFGAWVLATCIATAHAHAWATAWRPMAEYGSAMAVAAALIRLSVERSKLLLWMSISASVLSCLVLAGWAGYDLPRLLTGATAPGRMRTAATLGNPLFVASFMSTAMWSVCALQRLHIVWRASLLLLILLALAATGERTAIAGLLAGATCWLASAARHRPKRAKLQIMLALIAVVALFAATQALNPRSLRTAANGRIFLWKTSLHHLPPLGAGAGSFPGHYAENIRDLAPYIPASNFVYVAFENQAHNLFVQQIVEAGPFGAIAFVGFLAVWFSSASKDRSRIEVRGALAGTAAFLASACFDNPLRRPEGVLLLACWMAVPYLCSGKHPSSTPTYSSGRSQNWTHNMLPLCSVALLIVACANAVCSYAIYSGEHAEQLAQWPQAEHWLRVALKVDPAAQDAHFDLVRVLCESGDYGACWAESERALHWVNEAELHLLRVRVLEALGRDESAQQELITARQQFPWSRELRLEQVASTSTPTFGY</sequence>
<evidence type="ECO:0000256" key="4">
    <source>
        <dbReference type="ARBA" id="ARBA00023136"/>
    </source>
</evidence>
<dbReference type="AlphaFoldDB" id="A0A3R9QF09"/>
<dbReference type="InterPro" id="IPR051533">
    <property type="entry name" value="WaaL-like"/>
</dbReference>
<keyword evidence="7" id="KW-0436">Ligase</keyword>
<protein>
    <submittedName>
        <fullName evidence="7">O-antigen ligase-like membrane protein</fullName>
    </submittedName>
</protein>
<dbReference type="GO" id="GO:0016874">
    <property type="term" value="F:ligase activity"/>
    <property type="evidence" value="ECO:0007669"/>
    <property type="project" value="UniProtKB-KW"/>
</dbReference>
<gene>
    <name evidence="7" type="ORF">EDE15_0582</name>
</gene>
<keyword evidence="3 5" id="KW-1133">Transmembrane helix</keyword>
<reference evidence="7 8" key="1">
    <citation type="submission" date="2018-12" db="EMBL/GenBank/DDBJ databases">
        <title>Sequencing of bacterial isolates from soil warming experiment in Harvard Forest, Massachusetts, USA.</title>
        <authorList>
            <person name="Deangelis K."/>
        </authorList>
    </citation>
    <scope>NUCLEOTIDE SEQUENCE [LARGE SCALE GENOMIC DNA]</scope>
    <source>
        <strain evidence="7 8">EB153</strain>
    </source>
</reference>
<dbReference type="Proteomes" id="UP000269669">
    <property type="component" value="Unassembled WGS sequence"/>
</dbReference>
<dbReference type="PANTHER" id="PTHR37422:SF13">
    <property type="entry name" value="LIPOPOLYSACCHARIDE BIOSYNTHESIS PROTEIN PA4999-RELATED"/>
    <property type="match status" value="1"/>
</dbReference>
<evidence type="ECO:0000256" key="3">
    <source>
        <dbReference type="ARBA" id="ARBA00022989"/>
    </source>
</evidence>
<evidence type="ECO:0000256" key="5">
    <source>
        <dbReference type="SAM" id="Phobius"/>
    </source>
</evidence>
<dbReference type="Gene3D" id="1.25.40.10">
    <property type="entry name" value="Tetratricopeptide repeat domain"/>
    <property type="match status" value="1"/>
</dbReference>
<keyword evidence="8" id="KW-1185">Reference proteome</keyword>
<dbReference type="Pfam" id="PF04932">
    <property type="entry name" value="Wzy_C"/>
    <property type="match status" value="1"/>
</dbReference>
<dbReference type="InterPro" id="IPR011990">
    <property type="entry name" value="TPR-like_helical_dom_sf"/>
</dbReference>
<dbReference type="InterPro" id="IPR007016">
    <property type="entry name" value="O-antigen_ligase-rel_domated"/>
</dbReference>
<feature type="domain" description="O-antigen ligase-related" evidence="6">
    <location>
        <begin position="200"/>
        <end position="342"/>
    </location>
</feature>
<name>A0A3R9QF09_9BACT</name>
<dbReference type="EMBL" id="RSDW01000001">
    <property type="protein sequence ID" value="RSL15106.1"/>
    <property type="molecule type" value="Genomic_DNA"/>
</dbReference>